<gene>
    <name evidence="1" type="ORF">M378DRAFT_164495</name>
</gene>
<reference evidence="1 2" key="1">
    <citation type="submission" date="2014-04" db="EMBL/GenBank/DDBJ databases">
        <title>Evolutionary Origins and Diversification of the Mycorrhizal Mutualists.</title>
        <authorList>
            <consortium name="DOE Joint Genome Institute"/>
            <consortium name="Mycorrhizal Genomics Consortium"/>
            <person name="Kohler A."/>
            <person name="Kuo A."/>
            <person name="Nagy L.G."/>
            <person name="Floudas D."/>
            <person name="Copeland A."/>
            <person name="Barry K.W."/>
            <person name="Cichocki N."/>
            <person name="Veneault-Fourrey C."/>
            <person name="LaButti K."/>
            <person name="Lindquist E.A."/>
            <person name="Lipzen A."/>
            <person name="Lundell T."/>
            <person name="Morin E."/>
            <person name="Murat C."/>
            <person name="Riley R."/>
            <person name="Ohm R."/>
            <person name="Sun H."/>
            <person name="Tunlid A."/>
            <person name="Henrissat B."/>
            <person name="Grigoriev I.V."/>
            <person name="Hibbett D.S."/>
            <person name="Martin F."/>
        </authorList>
    </citation>
    <scope>NUCLEOTIDE SEQUENCE [LARGE SCALE GENOMIC DNA]</scope>
    <source>
        <strain evidence="1 2">Koide BX008</strain>
    </source>
</reference>
<sequence length="69" mass="8143">MKRFMDLKELMLLQKQVMNDTYDTCQRVIAITVVKCMRGVYSTCERKILSYHGCLIPSRRKVNIGHIKH</sequence>
<proteinExistence type="predicted"/>
<accession>A0A0C2X3X2</accession>
<dbReference type="EMBL" id="KN818259">
    <property type="protein sequence ID" value="KIL63428.1"/>
    <property type="molecule type" value="Genomic_DNA"/>
</dbReference>
<dbReference type="InParanoid" id="A0A0C2X3X2"/>
<evidence type="ECO:0000313" key="1">
    <source>
        <dbReference type="EMBL" id="KIL63428.1"/>
    </source>
</evidence>
<organism evidence="1 2">
    <name type="scientific">Amanita muscaria (strain Koide BX008)</name>
    <dbReference type="NCBI Taxonomy" id="946122"/>
    <lineage>
        <taxon>Eukaryota</taxon>
        <taxon>Fungi</taxon>
        <taxon>Dikarya</taxon>
        <taxon>Basidiomycota</taxon>
        <taxon>Agaricomycotina</taxon>
        <taxon>Agaricomycetes</taxon>
        <taxon>Agaricomycetidae</taxon>
        <taxon>Agaricales</taxon>
        <taxon>Pluteineae</taxon>
        <taxon>Amanitaceae</taxon>
        <taxon>Amanita</taxon>
    </lineage>
</organism>
<protein>
    <submittedName>
        <fullName evidence="1">Uncharacterized protein</fullName>
    </submittedName>
</protein>
<evidence type="ECO:0000313" key="2">
    <source>
        <dbReference type="Proteomes" id="UP000054549"/>
    </source>
</evidence>
<keyword evidence="2" id="KW-1185">Reference proteome</keyword>
<name>A0A0C2X3X2_AMAMK</name>
<dbReference type="Proteomes" id="UP000054549">
    <property type="component" value="Unassembled WGS sequence"/>
</dbReference>
<dbReference type="HOGENOM" id="CLU_2775437_0_0_1"/>
<dbReference type="AlphaFoldDB" id="A0A0C2X3X2"/>